<dbReference type="SUPFAM" id="SSF50249">
    <property type="entry name" value="Nucleic acid-binding proteins"/>
    <property type="match status" value="1"/>
</dbReference>
<dbReference type="RefSeq" id="WP_114696263.1">
    <property type="nucleotide sequence ID" value="NZ_QQOH01000003.1"/>
</dbReference>
<feature type="domain" description="CSD" evidence="5">
    <location>
        <begin position="87"/>
        <end position="151"/>
    </location>
</feature>
<keyword evidence="4" id="KW-0472">Membrane</keyword>
<evidence type="ECO:0000256" key="2">
    <source>
        <dbReference type="ARBA" id="ARBA00022490"/>
    </source>
</evidence>
<keyword evidence="4" id="KW-1133">Transmembrane helix</keyword>
<dbReference type="Proteomes" id="UP000253769">
    <property type="component" value="Unassembled WGS sequence"/>
</dbReference>
<organism evidence="6 7">
    <name type="scientific">Motiliproteus coralliicola</name>
    <dbReference type="NCBI Taxonomy" id="2283196"/>
    <lineage>
        <taxon>Bacteria</taxon>
        <taxon>Pseudomonadati</taxon>
        <taxon>Pseudomonadota</taxon>
        <taxon>Gammaproteobacteria</taxon>
        <taxon>Oceanospirillales</taxon>
        <taxon>Oceanospirillaceae</taxon>
        <taxon>Motiliproteus</taxon>
    </lineage>
</organism>
<evidence type="ECO:0000259" key="5">
    <source>
        <dbReference type="PROSITE" id="PS51857"/>
    </source>
</evidence>
<dbReference type="Gene3D" id="2.40.50.140">
    <property type="entry name" value="Nucleic acid-binding proteins"/>
    <property type="match status" value="1"/>
</dbReference>
<dbReference type="PRINTS" id="PR00050">
    <property type="entry name" value="COLDSHOCK"/>
</dbReference>
<feature type="transmembrane region" description="Helical" evidence="4">
    <location>
        <begin position="6"/>
        <end position="23"/>
    </location>
</feature>
<dbReference type="InterPro" id="IPR002059">
    <property type="entry name" value="CSP_DNA-bd"/>
</dbReference>
<dbReference type="Pfam" id="PF00313">
    <property type="entry name" value="CSD"/>
    <property type="match status" value="1"/>
</dbReference>
<evidence type="ECO:0000256" key="1">
    <source>
        <dbReference type="ARBA" id="ARBA00004496"/>
    </source>
</evidence>
<accession>A0A369WD11</accession>
<keyword evidence="4" id="KW-0812">Transmembrane</keyword>
<keyword evidence="2" id="KW-0963">Cytoplasm</keyword>
<evidence type="ECO:0000256" key="3">
    <source>
        <dbReference type="RuleBase" id="RU000408"/>
    </source>
</evidence>
<protein>
    <submittedName>
        <fullName evidence="6">Cold shock domain-containing protein</fullName>
    </submittedName>
</protein>
<gene>
    <name evidence="6" type="ORF">DV711_13715</name>
</gene>
<dbReference type="AlphaFoldDB" id="A0A369WD11"/>
<dbReference type="GO" id="GO:0031054">
    <property type="term" value="P:pre-miRNA processing"/>
    <property type="evidence" value="ECO:0007669"/>
    <property type="project" value="TreeGrafter"/>
</dbReference>
<dbReference type="EMBL" id="QQOH01000003">
    <property type="protein sequence ID" value="RDE19920.1"/>
    <property type="molecule type" value="Genomic_DNA"/>
</dbReference>
<dbReference type="InterPro" id="IPR051373">
    <property type="entry name" value="Lin-28_RNA-binding"/>
</dbReference>
<sequence length="153" mass="15941">MKTKTMLLGAVYSGVVAAAVGVIHSMMLKLPSENVVAAMGTVFVLTLIASLMTAASASGTSGSAQSSSSRVNGGAEVISASEANDDREGGVVKWFNVTKGFGFITRDQGDDVFVHFRSIRGTGHRSLSEGQRVKFEVVQSDKGLQAEDVSVIA</sequence>
<reference evidence="6 7" key="1">
    <citation type="submission" date="2018-07" db="EMBL/GenBank/DDBJ databases">
        <title>Motiliproteus coralliicola sp. nov., a bacterium isolated from Coral.</title>
        <authorList>
            <person name="Wang G."/>
        </authorList>
    </citation>
    <scope>NUCLEOTIDE SEQUENCE [LARGE SCALE GENOMIC DNA]</scope>
    <source>
        <strain evidence="6 7">C34</strain>
    </source>
</reference>
<dbReference type="CDD" id="cd04458">
    <property type="entry name" value="CSP_CDS"/>
    <property type="match status" value="1"/>
</dbReference>
<evidence type="ECO:0000256" key="4">
    <source>
        <dbReference type="SAM" id="Phobius"/>
    </source>
</evidence>
<dbReference type="GO" id="GO:0005829">
    <property type="term" value="C:cytosol"/>
    <property type="evidence" value="ECO:0007669"/>
    <property type="project" value="UniProtKB-ARBA"/>
</dbReference>
<evidence type="ECO:0000313" key="6">
    <source>
        <dbReference type="EMBL" id="RDE19920.1"/>
    </source>
</evidence>
<dbReference type="PANTHER" id="PTHR46109:SF1">
    <property type="entry name" value="PROTEIN LIN-28 HOMOLOG"/>
    <property type="match status" value="1"/>
</dbReference>
<dbReference type="PROSITE" id="PS00352">
    <property type="entry name" value="CSD_1"/>
    <property type="match status" value="1"/>
</dbReference>
<feature type="transmembrane region" description="Helical" evidence="4">
    <location>
        <begin position="35"/>
        <end position="57"/>
    </location>
</feature>
<comment type="caution">
    <text evidence="6">The sequence shown here is derived from an EMBL/GenBank/DDBJ whole genome shotgun (WGS) entry which is preliminary data.</text>
</comment>
<dbReference type="SMART" id="SM00357">
    <property type="entry name" value="CSP"/>
    <property type="match status" value="1"/>
</dbReference>
<comment type="subcellular location">
    <subcellularLocation>
        <location evidence="1 3">Cytoplasm</location>
    </subcellularLocation>
</comment>
<evidence type="ECO:0000313" key="7">
    <source>
        <dbReference type="Proteomes" id="UP000253769"/>
    </source>
</evidence>
<name>A0A369WD11_9GAMM</name>
<dbReference type="InterPro" id="IPR019844">
    <property type="entry name" value="CSD_CS"/>
</dbReference>
<dbReference type="InterPro" id="IPR011129">
    <property type="entry name" value="CSD"/>
</dbReference>
<keyword evidence="7" id="KW-1185">Reference proteome</keyword>
<dbReference type="GO" id="GO:0003729">
    <property type="term" value="F:mRNA binding"/>
    <property type="evidence" value="ECO:0007669"/>
    <property type="project" value="TreeGrafter"/>
</dbReference>
<dbReference type="PANTHER" id="PTHR46109">
    <property type="entry name" value="PROTEIN LIN-28"/>
    <property type="match status" value="1"/>
</dbReference>
<dbReference type="PROSITE" id="PS51857">
    <property type="entry name" value="CSD_2"/>
    <property type="match status" value="1"/>
</dbReference>
<proteinExistence type="predicted"/>
<dbReference type="InterPro" id="IPR012340">
    <property type="entry name" value="NA-bd_OB-fold"/>
</dbReference>